<keyword evidence="1" id="KW-0812">Transmembrane</keyword>
<dbReference type="EMBL" id="JAMRXG010000013">
    <property type="protein sequence ID" value="MCM6777058.1"/>
    <property type="molecule type" value="Genomic_DNA"/>
</dbReference>
<feature type="transmembrane region" description="Helical" evidence="1">
    <location>
        <begin position="27"/>
        <end position="47"/>
    </location>
</feature>
<sequence>MKVNAVQSHRSGRVVASAAHSDRGPTLGAVLTALALIVLVAAVGIFVTGTKRDRDRAEQARAAAEAPPPVYTDHGTLRFGDPAATTVFTVTTDFACPSCRTFAQTSDATLAEFAKGRQVAIEYDPVAIVDAKDGYSLRAANAAACVAASAKTAWPTWYGLMFDRQPAKDATLTDDQLVDLATQAGASAPEVGSCIRGQRYQQFVTAHTNSLIAAGLTHTPSVRIGDRVVENLTPDGLRAAADHATTK</sequence>
<organism evidence="3 4">
    <name type="scientific">Nocardia pulmonis</name>
    <dbReference type="NCBI Taxonomy" id="2951408"/>
    <lineage>
        <taxon>Bacteria</taxon>
        <taxon>Bacillati</taxon>
        <taxon>Actinomycetota</taxon>
        <taxon>Actinomycetes</taxon>
        <taxon>Mycobacteriales</taxon>
        <taxon>Nocardiaceae</taxon>
        <taxon>Nocardia</taxon>
    </lineage>
</organism>
<reference evidence="3" key="1">
    <citation type="submission" date="2022-06" db="EMBL/GenBank/DDBJ databases">
        <title>Novel species in genus nocardia.</title>
        <authorList>
            <person name="Li F."/>
        </authorList>
    </citation>
    <scope>NUCLEOTIDE SEQUENCE</scope>
    <source>
        <strain evidence="3">CDC141</strain>
    </source>
</reference>
<dbReference type="RefSeq" id="WP_251915767.1">
    <property type="nucleotide sequence ID" value="NZ_JAMRXG010000013.1"/>
</dbReference>
<keyword evidence="1" id="KW-0472">Membrane</keyword>
<dbReference type="InterPro" id="IPR036249">
    <property type="entry name" value="Thioredoxin-like_sf"/>
</dbReference>
<protein>
    <submittedName>
        <fullName evidence="3">DsbA family protein</fullName>
    </submittedName>
</protein>
<evidence type="ECO:0000313" key="3">
    <source>
        <dbReference type="EMBL" id="MCM6777058.1"/>
    </source>
</evidence>
<proteinExistence type="predicted"/>
<feature type="domain" description="Thioredoxin-like fold" evidence="2">
    <location>
        <begin position="75"/>
        <end position="242"/>
    </location>
</feature>
<evidence type="ECO:0000313" key="4">
    <source>
        <dbReference type="Proteomes" id="UP001139157"/>
    </source>
</evidence>
<gene>
    <name evidence="3" type="ORF">NDR86_26575</name>
</gene>
<dbReference type="Gene3D" id="3.40.30.10">
    <property type="entry name" value="Glutaredoxin"/>
    <property type="match status" value="1"/>
</dbReference>
<dbReference type="SUPFAM" id="SSF52833">
    <property type="entry name" value="Thioredoxin-like"/>
    <property type="match status" value="1"/>
</dbReference>
<comment type="caution">
    <text evidence="3">The sequence shown here is derived from an EMBL/GenBank/DDBJ whole genome shotgun (WGS) entry which is preliminary data.</text>
</comment>
<evidence type="ECO:0000256" key="1">
    <source>
        <dbReference type="SAM" id="Phobius"/>
    </source>
</evidence>
<dbReference type="Proteomes" id="UP001139157">
    <property type="component" value="Unassembled WGS sequence"/>
</dbReference>
<dbReference type="InterPro" id="IPR012336">
    <property type="entry name" value="Thioredoxin-like_fold"/>
</dbReference>
<name>A0A9X2EF30_9NOCA</name>
<dbReference type="AlphaFoldDB" id="A0A9X2EF30"/>
<keyword evidence="1" id="KW-1133">Transmembrane helix</keyword>
<evidence type="ECO:0000259" key="2">
    <source>
        <dbReference type="Pfam" id="PF13462"/>
    </source>
</evidence>
<keyword evidence="4" id="KW-1185">Reference proteome</keyword>
<accession>A0A9X2EF30</accession>
<dbReference type="Pfam" id="PF13462">
    <property type="entry name" value="Thioredoxin_4"/>
    <property type="match status" value="1"/>
</dbReference>